<dbReference type="EMBL" id="JALJEJ010000009">
    <property type="protein sequence ID" value="MCJ8211333.1"/>
    <property type="molecule type" value="Genomic_DNA"/>
</dbReference>
<name>A0A9X1X7X0_9SPHI</name>
<sequence length="376" mass="41612">MDEQHYRHLVKRYLDGKATDDELEVFIHLLGTGVLDNYFKQVLDEESTGAEEPFVLPAAQRKKRVLPMWFKYAAAVLLFSSISVKLFLDHFRKPEKAQATNTIRLKNDALPGGNKAILTLANGKKIVLGKSAQGTIARQGASQVEKIKEGHLVYQASDSLDQSQAETMYNTVSTPKGGQYAITLADGTSVWLNSMSSITFPTAFKGNERKVITQGEVYFEVAKDKAKPFTVESNGQMVKVLGTHFNINAYNDEGAIRTTLLEGSIAVTGPSGTKVLVPGQQSEVTDRYINIVSGADVQAAVAWKNGNFNFNNTDLPTLMRQLARWYDINIIYTGKVSEHEFMGQIKRSVRLSSVLKILQASGVRCNIDGKNLYIRP</sequence>
<evidence type="ECO:0000313" key="3">
    <source>
        <dbReference type="EMBL" id="MCJ8211333.1"/>
    </source>
</evidence>
<dbReference type="PANTHER" id="PTHR30273:SF2">
    <property type="entry name" value="PROTEIN FECR"/>
    <property type="match status" value="1"/>
</dbReference>
<proteinExistence type="predicted"/>
<evidence type="ECO:0000313" key="4">
    <source>
        <dbReference type="Proteomes" id="UP001139450"/>
    </source>
</evidence>
<dbReference type="AlphaFoldDB" id="A0A9X1X7X0"/>
<reference evidence="3" key="1">
    <citation type="submission" date="2022-04" db="EMBL/GenBank/DDBJ databases">
        <title>Mucilaginibacter sp. RS28 isolated from freshwater.</title>
        <authorList>
            <person name="Ko S.-R."/>
        </authorList>
    </citation>
    <scope>NUCLEOTIDE SEQUENCE</scope>
    <source>
        <strain evidence="3">RS28</strain>
    </source>
</reference>
<accession>A0A9X1X7X0</accession>
<dbReference type="Gene3D" id="3.55.50.30">
    <property type="match status" value="1"/>
</dbReference>
<dbReference type="PANTHER" id="PTHR30273">
    <property type="entry name" value="PERIPLASMIC SIGNAL SENSOR AND SIGMA FACTOR ACTIVATOR FECR-RELATED"/>
    <property type="match status" value="1"/>
</dbReference>
<dbReference type="RefSeq" id="WP_245131850.1">
    <property type="nucleotide sequence ID" value="NZ_JALJEJ010000009.1"/>
</dbReference>
<gene>
    <name evidence="3" type="ORF">MUY27_16565</name>
</gene>
<feature type="domain" description="Protein FecR C-terminal" evidence="2">
    <location>
        <begin position="308"/>
        <end position="374"/>
    </location>
</feature>
<dbReference type="InterPro" id="IPR006860">
    <property type="entry name" value="FecR"/>
</dbReference>
<feature type="domain" description="FecR protein" evidence="1">
    <location>
        <begin position="171"/>
        <end position="265"/>
    </location>
</feature>
<dbReference type="InterPro" id="IPR012373">
    <property type="entry name" value="Ferrdict_sens_TM"/>
</dbReference>
<dbReference type="Proteomes" id="UP001139450">
    <property type="component" value="Unassembled WGS sequence"/>
</dbReference>
<evidence type="ECO:0000259" key="1">
    <source>
        <dbReference type="Pfam" id="PF04773"/>
    </source>
</evidence>
<protein>
    <submittedName>
        <fullName evidence="3">FecR domain-containing protein</fullName>
    </submittedName>
</protein>
<dbReference type="Gene3D" id="2.60.120.1440">
    <property type="match status" value="1"/>
</dbReference>
<evidence type="ECO:0000259" key="2">
    <source>
        <dbReference type="Pfam" id="PF16344"/>
    </source>
</evidence>
<dbReference type="InterPro" id="IPR032508">
    <property type="entry name" value="FecR_C"/>
</dbReference>
<dbReference type="GO" id="GO:0016989">
    <property type="term" value="F:sigma factor antagonist activity"/>
    <property type="evidence" value="ECO:0007669"/>
    <property type="project" value="TreeGrafter"/>
</dbReference>
<keyword evidence="4" id="KW-1185">Reference proteome</keyword>
<comment type="caution">
    <text evidence="3">The sequence shown here is derived from an EMBL/GenBank/DDBJ whole genome shotgun (WGS) entry which is preliminary data.</text>
</comment>
<organism evidence="3 4">
    <name type="scientific">Mucilaginibacter straminoryzae</name>
    <dbReference type="NCBI Taxonomy" id="2932774"/>
    <lineage>
        <taxon>Bacteria</taxon>
        <taxon>Pseudomonadati</taxon>
        <taxon>Bacteroidota</taxon>
        <taxon>Sphingobacteriia</taxon>
        <taxon>Sphingobacteriales</taxon>
        <taxon>Sphingobacteriaceae</taxon>
        <taxon>Mucilaginibacter</taxon>
    </lineage>
</organism>
<dbReference type="Pfam" id="PF04773">
    <property type="entry name" value="FecR"/>
    <property type="match status" value="1"/>
</dbReference>
<dbReference type="Pfam" id="PF16344">
    <property type="entry name" value="FecR_C"/>
    <property type="match status" value="1"/>
</dbReference>